<proteinExistence type="predicted"/>
<evidence type="ECO:0000313" key="2">
    <source>
        <dbReference type="Proteomes" id="UP001062846"/>
    </source>
</evidence>
<evidence type="ECO:0000313" key="1">
    <source>
        <dbReference type="EMBL" id="KAI8547772.1"/>
    </source>
</evidence>
<dbReference type="EMBL" id="CM046394">
    <property type="protein sequence ID" value="KAI8547772.1"/>
    <property type="molecule type" value="Genomic_DNA"/>
</dbReference>
<accession>A0ACC0N4X0</accession>
<sequence length="207" mass="23211">MEEENPSPHHIQVLGRHEDCHTREVLATGSEEIATILLSVETDNPTDIPILCGKLKGSHSTSLYFTKTQRAQKKGEKPKIQNFEKVVQSVLSLSLSLSLSTIQLQRHQSLPHTPSPHRSTGLPPPTDHNHDLLSSLSFVSHTLLSSHYHRLATPNPPLPPPAHHHHFFFLTGTDSSMEMVDNSLTLQKIHHRCGRKKNDVRMVDPLL</sequence>
<gene>
    <name evidence="1" type="ORF">RHMOL_Rhmol07G0221600</name>
</gene>
<comment type="caution">
    <text evidence="1">The sequence shown here is derived from an EMBL/GenBank/DDBJ whole genome shotgun (WGS) entry which is preliminary data.</text>
</comment>
<organism evidence="1 2">
    <name type="scientific">Rhododendron molle</name>
    <name type="common">Chinese azalea</name>
    <name type="synonym">Azalea mollis</name>
    <dbReference type="NCBI Taxonomy" id="49168"/>
    <lineage>
        <taxon>Eukaryota</taxon>
        <taxon>Viridiplantae</taxon>
        <taxon>Streptophyta</taxon>
        <taxon>Embryophyta</taxon>
        <taxon>Tracheophyta</taxon>
        <taxon>Spermatophyta</taxon>
        <taxon>Magnoliopsida</taxon>
        <taxon>eudicotyledons</taxon>
        <taxon>Gunneridae</taxon>
        <taxon>Pentapetalae</taxon>
        <taxon>asterids</taxon>
        <taxon>Ericales</taxon>
        <taxon>Ericaceae</taxon>
        <taxon>Ericoideae</taxon>
        <taxon>Rhodoreae</taxon>
        <taxon>Rhododendron</taxon>
    </lineage>
</organism>
<dbReference type="Proteomes" id="UP001062846">
    <property type="component" value="Chromosome 7"/>
</dbReference>
<keyword evidence="2" id="KW-1185">Reference proteome</keyword>
<name>A0ACC0N4X0_RHOML</name>
<protein>
    <submittedName>
        <fullName evidence="1">Uncharacterized protein</fullName>
    </submittedName>
</protein>
<reference evidence="1" key="1">
    <citation type="submission" date="2022-02" db="EMBL/GenBank/DDBJ databases">
        <title>Plant Genome Project.</title>
        <authorList>
            <person name="Zhang R.-G."/>
        </authorList>
    </citation>
    <scope>NUCLEOTIDE SEQUENCE</scope>
    <source>
        <strain evidence="1">AT1</strain>
    </source>
</reference>